<proteinExistence type="predicted"/>
<evidence type="ECO:0000256" key="2">
    <source>
        <dbReference type="ARBA" id="ARBA00023136"/>
    </source>
</evidence>
<feature type="domain" description="OmpA-like" evidence="5">
    <location>
        <begin position="201"/>
        <end position="319"/>
    </location>
</feature>
<dbReference type="EMBL" id="CP033577">
    <property type="protein sequence ID" value="AYV21507.1"/>
    <property type="molecule type" value="Genomic_DNA"/>
</dbReference>
<dbReference type="GO" id="GO:0009279">
    <property type="term" value="C:cell outer membrane"/>
    <property type="evidence" value="ECO:0007669"/>
    <property type="project" value="UniProtKB-SubCell"/>
</dbReference>
<reference evidence="6 7" key="1">
    <citation type="submission" date="2018-11" db="EMBL/GenBank/DDBJ databases">
        <title>Complete Genome Sequence of Vbrio mediterranei 117-T6: a Potential Pathogen Bacteria Isolated from the Conchocelis of Pyropia.</title>
        <authorList>
            <person name="Liu Q."/>
        </authorList>
    </citation>
    <scope>NUCLEOTIDE SEQUENCE [LARGE SCALE GENOMIC DNA]</scope>
    <source>
        <strain evidence="6 7">117-T6</strain>
    </source>
</reference>
<dbReference type="Gene3D" id="2.60.40.2540">
    <property type="match status" value="1"/>
</dbReference>
<evidence type="ECO:0000313" key="6">
    <source>
        <dbReference type="EMBL" id="AYV21507.1"/>
    </source>
</evidence>
<dbReference type="InterPro" id="IPR006665">
    <property type="entry name" value="OmpA-like"/>
</dbReference>
<gene>
    <name evidence="6" type="ORF">ECB94_09590</name>
</gene>
<dbReference type="CDD" id="cd07185">
    <property type="entry name" value="OmpA_C-like"/>
    <property type="match status" value="1"/>
</dbReference>
<organism evidence="6 7">
    <name type="scientific">Vibrio mediterranei</name>
    <dbReference type="NCBI Taxonomy" id="689"/>
    <lineage>
        <taxon>Bacteria</taxon>
        <taxon>Pseudomonadati</taxon>
        <taxon>Pseudomonadota</taxon>
        <taxon>Gammaproteobacteria</taxon>
        <taxon>Vibrionales</taxon>
        <taxon>Vibrionaceae</taxon>
        <taxon>Vibrio</taxon>
    </lineage>
</organism>
<keyword evidence="3" id="KW-0998">Cell outer membrane</keyword>
<dbReference type="SUPFAM" id="SSF103088">
    <property type="entry name" value="OmpA-like"/>
    <property type="match status" value="1"/>
</dbReference>
<dbReference type="Pfam" id="PF00691">
    <property type="entry name" value="OmpA"/>
    <property type="match status" value="1"/>
</dbReference>
<keyword evidence="2 4" id="KW-0472">Membrane</keyword>
<dbReference type="PROSITE" id="PS51123">
    <property type="entry name" value="OMPA_2"/>
    <property type="match status" value="1"/>
</dbReference>
<evidence type="ECO:0000256" key="4">
    <source>
        <dbReference type="PROSITE-ProRule" id="PRU00473"/>
    </source>
</evidence>
<name>A0A3G4V9M6_9VIBR</name>
<dbReference type="AlphaFoldDB" id="A0A3G4V9M6"/>
<accession>A0A3G4V9M6</accession>
<dbReference type="InterPro" id="IPR041544">
    <property type="entry name" value="MotY_N"/>
</dbReference>
<sequence>MDSNMIYGLVKKYYFSLCRDFSRSRECKIQIHTFAVNKMCPLALLMGMFFGIKISHAAEVNIPMDLVNWQFVEGEFECQLVQTLPNNRGKFYFHAEPNNQLSAVLHLPNNNIKQAQLFQMSAPWHTPVQHTMIDDAAKTTRGYAIFDVDIDALLAATTRGAWIRVSSMQAANQVGDAFVLPSTRIESAYFSFNQCRSKLPEMNYSQARDVVLKFDFGQRVVSSEQRQTLQSLASYIKADGHISKVLVDGHTDNVGSSLSNLQVSRVRADDVASVLTELGTPAKLIEVRAHGARYPVSSNETEFGQAKNRRVTVRVVRHPSNNTASSTDLKTEVQ</sequence>
<evidence type="ECO:0000313" key="7">
    <source>
        <dbReference type="Proteomes" id="UP000279760"/>
    </source>
</evidence>
<dbReference type="Pfam" id="PF18393">
    <property type="entry name" value="MotY_N"/>
    <property type="match status" value="1"/>
</dbReference>
<dbReference type="PANTHER" id="PTHR30329:SF21">
    <property type="entry name" value="LIPOPROTEIN YIAD-RELATED"/>
    <property type="match status" value="1"/>
</dbReference>
<dbReference type="Gene3D" id="3.30.1330.60">
    <property type="entry name" value="OmpA-like domain"/>
    <property type="match status" value="1"/>
</dbReference>
<dbReference type="InterPro" id="IPR050330">
    <property type="entry name" value="Bact_OuterMem_StrucFunc"/>
</dbReference>
<dbReference type="InterPro" id="IPR036737">
    <property type="entry name" value="OmpA-like_sf"/>
</dbReference>
<dbReference type="PANTHER" id="PTHR30329">
    <property type="entry name" value="STATOR ELEMENT OF FLAGELLAR MOTOR COMPLEX"/>
    <property type="match status" value="1"/>
</dbReference>
<evidence type="ECO:0000256" key="3">
    <source>
        <dbReference type="ARBA" id="ARBA00023237"/>
    </source>
</evidence>
<dbReference type="PRINTS" id="PR01021">
    <property type="entry name" value="OMPADOMAIN"/>
</dbReference>
<protein>
    <submittedName>
        <fullName evidence="6">OmpA family protein</fullName>
    </submittedName>
</protein>
<dbReference type="Proteomes" id="UP000279760">
    <property type="component" value="Chromosome 1"/>
</dbReference>
<dbReference type="PRINTS" id="PR01023">
    <property type="entry name" value="NAFLGMOTY"/>
</dbReference>
<evidence type="ECO:0000259" key="5">
    <source>
        <dbReference type="PROSITE" id="PS51123"/>
    </source>
</evidence>
<evidence type="ECO:0000256" key="1">
    <source>
        <dbReference type="ARBA" id="ARBA00004442"/>
    </source>
</evidence>
<comment type="subcellular location">
    <subcellularLocation>
        <location evidence="1">Cell outer membrane</location>
    </subcellularLocation>
</comment>
<dbReference type="InterPro" id="IPR006664">
    <property type="entry name" value="OMP_bac"/>
</dbReference>